<name>A0A9Q5VA72_PISSA</name>
<dbReference type="AlphaFoldDB" id="A0A9Q5VA72"/>
<gene>
    <name evidence="1" type="ORF">Psal009_01904</name>
</gene>
<keyword evidence="2" id="KW-1185">Reference proteome</keyword>
<reference evidence="1 2" key="1">
    <citation type="submission" date="2019-04" db="EMBL/GenBank/DDBJ databases">
        <title>Complete genome sequencing of Piscirickettsia salmonis strain Psal-009.</title>
        <authorList>
            <person name="Schober I."/>
            <person name="Bunk B."/>
            <person name="Sproer C."/>
            <person name="Carril G.P."/>
            <person name="Riedel T."/>
            <person name="Flores-Herrera P.A."/>
            <person name="Nourdin-Galindo G."/>
            <person name="Marshall S.H."/>
            <person name="Overmann J."/>
        </authorList>
    </citation>
    <scope>NUCLEOTIDE SEQUENCE [LARGE SCALE GENOMIC DNA]</scope>
    <source>
        <strain evidence="1 2">Psal-009</strain>
    </source>
</reference>
<organism evidence="1 2">
    <name type="scientific">Piscirickettsia salmonis</name>
    <dbReference type="NCBI Taxonomy" id="1238"/>
    <lineage>
        <taxon>Bacteria</taxon>
        <taxon>Pseudomonadati</taxon>
        <taxon>Pseudomonadota</taxon>
        <taxon>Gammaproteobacteria</taxon>
        <taxon>Thiotrichales</taxon>
        <taxon>Piscirickettsiaceae</taxon>
        <taxon>Piscirickettsia</taxon>
    </lineage>
</organism>
<sequence>MLSKFDSEEGCCILDPHKDKLYGVNYYRFYLYGYIAYIKVDSQSTPGAFKHLTLTHDGQLNITIRKFYNSSEYSLLQLLLFSQ</sequence>
<dbReference type="RefSeq" id="WP_016211149.1">
    <property type="nucleotide sequence ID" value="NZ_PDFD01000500.1"/>
</dbReference>
<dbReference type="EMBL" id="CP038908">
    <property type="protein sequence ID" value="QGO06002.1"/>
    <property type="molecule type" value="Genomic_DNA"/>
</dbReference>
<evidence type="ECO:0000313" key="1">
    <source>
        <dbReference type="EMBL" id="QGO06002.1"/>
    </source>
</evidence>
<dbReference type="Proteomes" id="UP000422232">
    <property type="component" value="Chromosome"/>
</dbReference>
<proteinExistence type="predicted"/>
<protein>
    <submittedName>
        <fullName evidence="1">Uncharacterized protein</fullName>
    </submittedName>
</protein>
<evidence type="ECO:0000313" key="2">
    <source>
        <dbReference type="Proteomes" id="UP000422232"/>
    </source>
</evidence>
<accession>A0A9Q5VA72</accession>